<dbReference type="Proteomes" id="UP001430953">
    <property type="component" value="Unassembled WGS sequence"/>
</dbReference>
<organism evidence="1 2">
    <name type="scientific">Cardiocondyla obscurior</name>
    <dbReference type="NCBI Taxonomy" id="286306"/>
    <lineage>
        <taxon>Eukaryota</taxon>
        <taxon>Metazoa</taxon>
        <taxon>Ecdysozoa</taxon>
        <taxon>Arthropoda</taxon>
        <taxon>Hexapoda</taxon>
        <taxon>Insecta</taxon>
        <taxon>Pterygota</taxon>
        <taxon>Neoptera</taxon>
        <taxon>Endopterygota</taxon>
        <taxon>Hymenoptera</taxon>
        <taxon>Apocrita</taxon>
        <taxon>Aculeata</taxon>
        <taxon>Formicoidea</taxon>
        <taxon>Formicidae</taxon>
        <taxon>Myrmicinae</taxon>
        <taxon>Cardiocondyla</taxon>
    </lineage>
</organism>
<keyword evidence="2" id="KW-1185">Reference proteome</keyword>
<gene>
    <name evidence="1" type="ORF">PUN28_011937</name>
</gene>
<dbReference type="EMBL" id="JADYXP020000012">
    <property type="protein sequence ID" value="KAL0112208.1"/>
    <property type="molecule type" value="Genomic_DNA"/>
</dbReference>
<accession>A0AAW2FBE9</accession>
<comment type="caution">
    <text evidence="1">The sequence shown here is derived from an EMBL/GenBank/DDBJ whole genome shotgun (WGS) entry which is preliminary data.</text>
</comment>
<reference evidence="1 2" key="1">
    <citation type="submission" date="2023-03" db="EMBL/GenBank/DDBJ databases">
        <title>High recombination rates correlate with genetic variation in Cardiocondyla obscurior ants.</title>
        <authorList>
            <person name="Errbii M."/>
        </authorList>
    </citation>
    <scope>NUCLEOTIDE SEQUENCE [LARGE SCALE GENOMIC DNA]</scope>
    <source>
        <strain evidence="1">Alpha-2009</strain>
        <tissue evidence="1">Whole body</tissue>
    </source>
</reference>
<name>A0AAW2FBE9_9HYME</name>
<evidence type="ECO:0000313" key="2">
    <source>
        <dbReference type="Proteomes" id="UP001430953"/>
    </source>
</evidence>
<dbReference type="AlphaFoldDB" id="A0AAW2FBE9"/>
<sequence>MRNLPRLAFVLFIGTAVTIFCTLLLSSGFLTADKKSSASRKGQVFIGEEREENKIFAPTLGPLNVSQQFLKMASLDAHLLRRGFTNEEIGSMSPLGKWLLAPEGTPPPQSNTNKFYLILIWKYGQFLERRHIRRFTSTKLVKFTFCNASFF</sequence>
<proteinExistence type="predicted"/>
<protein>
    <submittedName>
        <fullName evidence="1">Uncharacterized protein</fullName>
    </submittedName>
</protein>
<evidence type="ECO:0000313" key="1">
    <source>
        <dbReference type="EMBL" id="KAL0112208.1"/>
    </source>
</evidence>